<dbReference type="AlphaFoldDB" id="A0ABD5PIT5"/>
<sequence length="262" mass="28550">MSSEEPVARTNTRLALAVGLVDGYTDQPLRVGEFRAEWSRTSLVKGNEQAAESRIGEPTKPTLTFPDLDIEPVVNPSGYVLLFEADVPEDTDTVAVEVTGGERYVDDERTVDLDAFDPGDDPVETITLQPRPAYPFSAGATLVRGHVFVLGDEDDPADPLVPAEHGRAGVTVTLVEFDRATETVEDGEYVLALTGLTTDDVEDGQVRVDGLPPTLRVESDDLDPVAVSAPLREGLGHQYLFRYDADGTATYWLDTADRWRTT</sequence>
<keyword evidence="2" id="KW-1185">Reference proteome</keyword>
<accession>A0ABD5PIT5</accession>
<gene>
    <name evidence="1" type="ORF">ACFO0N_21945</name>
</gene>
<proteinExistence type="predicted"/>
<protein>
    <submittedName>
        <fullName evidence="1">Uncharacterized protein</fullName>
    </submittedName>
</protein>
<organism evidence="1 2">
    <name type="scientific">Halobium salinum</name>
    <dbReference type="NCBI Taxonomy" id="1364940"/>
    <lineage>
        <taxon>Archaea</taxon>
        <taxon>Methanobacteriati</taxon>
        <taxon>Methanobacteriota</taxon>
        <taxon>Stenosarchaea group</taxon>
        <taxon>Halobacteria</taxon>
        <taxon>Halobacteriales</taxon>
        <taxon>Haloferacaceae</taxon>
        <taxon>Halobium</taxon>
    </lineage>
</organism>
<evidence type="ECO:0000313" key="1">
    <source>
        <dbReference type="EMBL" id="MFC4360614.1"/>
    </source>
</evidence>
<reference evidence="1 2" key="1">
    <citation type="journal article" date="2019" name="Int. J. Syst. Evol. Microbiol.">
        <title>The Global Catalogue of Microorganisms (GCM) 10K type strain sequencing project: providing services to taxonomists for standard genome sequencing and annotation.</title>
        <authorList>
            <consortium name="The Broad Institute Genomics Platform"/>
            <consortium name="The Broad Institute Genome Sequencing Center for Infectious Disease"/>
            <person name="Wu L."/>
            <person name="Ma J."/>
        </authorList>
    </citation>
    <scope>NUCLEOTIDE SEQUENCE [LARGE SCALE GENOMIC DNA]</scope>
    <source>
        <strain evidence="1 2">CGMCC 1.12553</strain>
    </source>
</reference>
<comment type="caution">
    <text evidence="1">The sequence shown here is derived from an EMBL/GenBank/DDBJ whole genome shotgun (WGS) entry which is preliminary data.</text>
</comment>
<dbReference type="RefSeq" id="WP_267620981.1">
    <property type="nucleotide sequence ID" value="NZ_JAODIW010000005.1"/>
</dbReference>
<dbReference type="EMBL" id="JBHSDS010000017">
    <property type="protein sequence ID" value="MFC4360614.1"/>
    <property type="molecule type" value="Genomic_DNA"/>
</dbReference>
<dbReference type="Proteomes" id="UP001595921">
    <property type="component" value="Unassembled WGS sequence"/>
</dbReference>
<name>A0ABD5PIT5_9EURY</name>
<evidence type="ECO:0000313" key="2">
    <source>
        <dbReference type="Proteomes" id="UP001595921"/>
    </source>
</evidence>